<dbReference type="PROSITE" id="PS50865">
    <property type="entry name" value="ZF_MYND_2"/>
    <property type="match status" value="1"/>
</dbReference>
<sequence length="288" mass="32725">MSRDSGLKFTPASKGDTYDKMSCCSQCLKEPGTKPFAVCSACKEISFCSRDCQIQAWPVHKTVCQMRKNTIAAKAHAPSSATFPPFIIRKRLLTDFIEAHECTFRSGFTSALTLEGGIENFPFDRRVLTVMLRYRPDCNENPSVAYSVLGHTWTTSAEMTARFGYMTDALELEIDARMRVKADYRGLLRVYFRMEDNIVQELYPQIVPQGLEAILHRAATATVNHTQWMTRVQRFVNDGLVMRAPGEHEAVMQLGRLKIRKGKWVWVQLTPAELLEFGYPSDFTGLLF</sequence>
<dbReference type="SUPFAM" id="SSF144232">
    <property type="entry name" value="HIT/MYND zinc finger-like"/>
    <property type="match status" value="1"/>
</dbReference>
<dbReference type="GO" id="GO:0008270">
    <property type="term" value="F:zinc ion binding"/>
    <property type="evidence" value="ECO:0007669"/>
    <property type="project" value="UniProtKB-KW"/>
</dbReference>
<feature type="domain" description="MYND-type" evidence="5">
    <location>
        <begin position="24"/>
        <end position="64"/>
    </location>
</feature>
<organism evidence="6 7">
    <name type="scientific">Mycena rosella</name>
    <name type="common">Pink bonnet</name>
    <name type="synonym">Agaricus rosellus</name>
    <dbReference type="NCBI Taxonomy" id="1033263"/>
    <lineage>
        <taxon>Eukaryota</taxon>
        <taxon>Fungi</taxon>
        <taxon>Dikarya</taxon>
        <taxon>Basidiomycota</taxon>
        <taxon>Agaricomycotina</taxon>
        <taxon>Agaricomycetes</taxon>
        <taxon>Agaricomycetidae</taxon>
        <taxon>Agaricales</taxon>
        <taxon>Marasmiineae</taxon>
        <taxon>Mycenaceae</taxon>
        <taxon>Mycena</taxon>
    </lineage>
</organism>
<keyword evidence="3" id="KW-0862">Zinc</keyword>
<evidence type="ECO:0000259" key="5">
    <source>
        <dbReference type="PROSITE" id="PS50865"/>
    </source>
</evidence>
<evidence type="ECO:0000256" key="3">
    <source>
        <dbReference type="ARBA" id="ARBA00022833"/>
    </source>
</evidence>
<keyword evidence="7" id="KW-1185">Reference proteome</keyword>
<dbReference type="Proteomes" id="UP001221757">
    <property type="component" value="Unassembled WGS sequence"/>
</dbReference>
<evidence type="ECO:0000256" key="2">
    <source>
        <dbReference type="ARBA" id="ARBA00022771"/>
    </source>
</evidence>
<keyword evidence="2 4" id="KW-0863">Zinc-finger</keyword>
<dbReference type="Gene3D" id="6.10.140.2220">
    <property type="match status" value="1"/>
</dbReference>
<evidence type="ECO:0000256" key="4">
    <source>
        <dbReference type="PROSITE-ProRule" id="PRU00134"/>
    </source>
</evidence>
<evidence type="ECO:0000313" key="6">
    <source>
        <dbReference type="EMBL" id="KAJ7656189.1"/>
    </source>
</evidence>
<keyword evidence="1" id="KW-0479">Metal-binding</keyword>
<evidence type="ECO:0000256" key="1">
    <source>
        <dbReference type="ARBA" id="ARBA00022723"/>
    </source>
</evidence>
<gene>
    <name evidence="6" type="ORF">B0H17DRAFT_1337998</name>
</gene>
<accession>A0AAD7CPA6</accession>
<name>A0AAD7CPA6_MYCRO</name>
<evidence type="ECO:0000313" key="7">
    <source>
        <dbReference type="Proteomes" id="UP001221757"/>
    </source>
</evidence>
<comment type="caution">
    <text evidence="6">The sequence shown here is derived from an EMBL/GenBank/DDBJ whole genome shotgun (WGS) entry which is preliminary data.</text>
</comment>
<proteinExistence type="predicted"/>
<dbReference type="Pfam" id="PF01753">
    <property type="entry name" value="zf-MYND"/>
    <property type="match status" value="1"/>
</dbReference>
<dbReference type="InterPro" id="IPR002893">
    <property type="entry name" value="Znf_MYND"/>
</dbReference>
<dbReference type="EMBL" id="JARKIE010000303">
    <property type="protein sequence ID" value="KAJ7656189.1"/>
    <property type="molecule type" value="Genomic_DNA"/>
</dbReference>
<reference evidence="6" key="1">
    <citation type="submission" date="2023-03" db="EMBL/GenBank/DDBJ databases">
        <title>Massive genome expansion in bonnet fungi (Mycena s.s.) driven by repeated elements and novel gene families across ecological guilds.</title>
        <authorList>
            <consortium name="Lawrence Berkeley National Laboratory"/>
            <person name="Harder C.B."/>
            <person name="Miyauchi S."/>
            <person name="Viragh M."/>
            <person name="Kuo A."/>
            <person name="Thoen E."/>
            <person name="Andreopoulos B."/>
            <person name="Lu D."/>
            <person name="Skrede I."/>
            <person name="Drula E."/>
            <person name="Henrissat B."/>
            <person name="Morin E."/>
            <person name="Kohler A."/>
            <person name="Barry K."/>
            <person name="LaButti K."/>
            <person name="Morin E."/>
            <person name="Salamov A."/>
            <person name="Lipzen A."/>
            <person name="Mereny Z."/>
            <person name="Hegedus B."/>
            <person name="Baldrian P."/>
            <person name="Stursova M."/>
            <person name="Weitz H."/>
            <person name="Taylor A."/>
            <person name="Grigoriev I.V."/>
            <person name="Nagy L.G."/>
            <person name="Martin F."/>
            <person name="Kauserud H."/>
        </authorList>
    </citation>
    <scope>NUCLEOTIDE SEQUENCE</scope>
    <source>
        <strain evidence="6">CBHHK067</strain>
    </source>
</reference>
<dbReference type="AlphaFoldDB" id="A0AAD7CPA6"/>
<protein>
    <recommendedName>
        <fullName evidence="5">MYND-type domain-containing protein</fullName>
    </recommendedName>
</protein>